<reference evidence="2" key="1">
    <citation type="submission" date="2020-02" db="EMBL/GenBank/DDBJ databases">
        <authorList>
            <person name="Meier V. D."/>
        </authorList>
    </citation>
    <scope>NUCLEOTIDE SEQUENCE</scope>
    <source>
        <strain evidence="2">AVDCRST_MAG69</strain>
    </source>
</reference>
<name>A0A6J4RIF4_9ACTN</name>
<gene>
    <name evidence="2" type="ORF">AVDCRST_MAG69-318</name>
</gene>
<evidence type="ECO:0000256" key="1">
    <source>
        <dbReference type="SAM" id="MobiDB-lite"/>
    </source>
</evidence>
<evidence type="ECO:0000313" key="2">
    <source>
        <dbReference type="EMBL" id="CAA9474430.1"/>
    </source>
</evidence>
<feature type="non-terminal residue" evidence="2">
    <location>
        <position position="1"/>
    </location>
</feature>
<feature type="region of interest" description="Disordered" evidence="1">
    <location>
        <begin position="1"/>
        <end position="62"/>
    </location>
</feature>
<dbReference type="AlphaFoldDB" id="A0A6J4RIF4"/>
<organism evidence="2">
    <name type="scientific">uncultured Solirubrobacteraceae bacterium</name>
    <dbReference type="NCBI Taxonomy" id="1162706"/>
    <lineage>
        <taxon>Bacteria</taxon>
        <taxon>Bacillati</taxon>
        <taxon>Actinomycetota</taxon>
        <taxon>Thermoleophilia</taxon>
        <taxon>Solirubrobacterales</taxon>
        <taxon>Solirubrobacteraceae</taxon>
        <taxon>environmental samples</taxon>
    </lineage>
</organism>
<feature type="compositionally biased region" description="Basic and acidic residues" evidence="1">
    <location>
        <begin position="35"/>
        <end position="62"/>
    </location>
</feature>
<feature type="compositionally biased region" description="Basic residues" evidence="1">
    <location>
        <begin position="1"/>
        <end position="11"/>
    </location>
</feature>
<proteinExistence type="predicted"/>
<accession>A0A6J4RIF4</accession>
<protein>
    <submittedName>
        <fullName evidence="2">Uncharacterized protein</fullName>
    </submittedName>
</protein>
<sequence length="62" mass="7058">RDRRQLPRRLLRGGAAPHPRDGRGARAHAGGEPLFGRHEQARLLRHREDPQGRKPRVRDGAL</sequence>
<feature type="non-terminal residue" evidence="2">
    <location>
        <position position="62"/>
    </location>
</feature>
<dbReference type="EMBL" id="CADCVP010000044">
    <property type="protein sequence ID" value="CAA9474430.1"/>
    <property type="molecule type" value="Genomic_DNA"/>
</dbReference>